<name>A0ABD1GR52_SALDI</name>
<gene>
    <name evidence="2" type="ORF">AAHA92_22844</name>
</gene>
<accession>A0ABD1GR52</accession>
<dbReference type="PANTHER" id="PTHR37390:SF1">
    <property type="entry name" value="FOLATE-BINDING PROTEIN 1"/>
    <property type="match status" value="1"/>
</dbReference>
<feature type="signal peptide" evidence="1">
    <location>
        <begin position="1"/>
        <end position="25"/>
    </location>
</feature>
<dbReference type="PANTHER" id="PTHR37390">
    <property type="entry name" value="OS02G0592500 PROTEIN"/>
    <property type="match status" value="1"/>
</dbReference>
<evidence type="ECO:0000313" key="2">
    <source>
        <dbReference type="EMBL" id="KAL1546215.1"/>
    </source>
</evidence>
<reference evidence="2 3" key="1">
    <citation type="submission" date="2024-06" db="EMBL/GenBank/DDBJ databases">
        <title>A chromosome level genome sequence of Diviner's sage (Salvia divinorum).</title>
        <authorList>
            <person name="Ford S.A."/>
            <person name="Ro D.-K."/>
            <person name="Ness R.W."/>
            <person name="Phillips M.A."/>
        </authorList>
    </citation>
    <scope>NUCLEOTIDE SEQUENCE [LARGE SCALE GENOMIC DNA]</scope>
    <source>
        <strain evidence="2">SAF-2024a</strain>
        <tissue evidence="2">Leaf</tissue>
    </source>
</reference>
<evidence type="ECO:0000313" key="3">
    <source>
        <dbReference type="Proteomes" id="UP001567538"/>
    </source>
</evidence>
<dbReference type="AlphaFoldDB" id="A0ABD1GR52"/>
<dbReference type="Proteomes" id="UP001567538">
    <property type="component" value="Unassembled WGS sequence"/>
</dbReference>
<dbReference type="EMBL" id="JBEAFC010000008">
    <property type="protein sequence ID" value="KAL1546215.1"/>
    <property type="molecule type" value="Genomic_DNA"/>
</dbReference>
<evidence type="ECO:0000256" key="1">
    <source>
        <dbReference type="SAM" id="SignalP"/>
    </source>
</evidence>
<protein>
    <recommendedName>
        <fullName evidence="4">Folate receptor-like domain-containing protein</fullName>
    </recommendedName>
</protein>
<keyword evidence="1" id="KW-0732">Signal</keyword>
<dbReference type="InterPro" id="IPR053305">
    <property type="entry name" value="Folate-binding_rcpt-like"/>
</dbReference>
<sequence>MRRLHHFCIFLFLNFTNFYFPCAYGKTSEVCISPGGRFPPFSNVGKPPRKQAKGGAVGVQRGPPEICASFCDRVYEACSTAYFAMDGKTQVLAPCGQDDFVCGRASGWVSNGTELCNAAGFSVKPLDDPEESWGYGGKSCMDYIANSWKSSRSEIICGEQNAERISWAVGGIVLTAGLMFASRRKSCGQWRTQAAIQRSARRLGIRISPPASSVSQGNRKTVGK</sequence>
<evidence type="ECO:0008006" key="4">
    <source>
        <dbReference type="Google" id="ProtNLM"/>
    </source>
</evidence>
<comment type="caution">
    <text evidence="2">The sequence shown here is derived from an EMBL/GenBank/DDBJ whole genome shotgun (WGS) entry which is preliminary data.</text>
</comment>
<organism evidence="2 3">
    <name type="scientific">Salvia divinorum</name>
    <name type="common">Maria pastora</name>
    <name type="synonym">Diviner's sage</name>
    <dbReference type="NCBI Taxonomy" id="28513"/>
    <lineage>
        <taxon>Eukaryota</taxon>
        <taxon>Viridiplantae</taxon>
        <taxon>Streptophyta</taxon>
        <taxon>Embryophyta</taxon>
        <taxon>Tracheophyta</taxon>
        <taxon>Spermatophyta</taxon>
        <taxon>Magnoliopsida</taxon>
        <taxon>eudicotyledons</taxon>
        <taxon>Gunneridae</taxon>
        <taxon>Pentapetalae</taxon>
        <taxon>asterids</taxon>
        <taxon>lamiids</taxon>
        <taxon>Lamiales</taxon>
        <taxon>Lamiaceae</taxon>
        <taxon>Nepetoideae</taxon>
        <taxon>Mentheae</taxon>
        <taxon>Salviinae</taxon>
        <taxon>Salvia</taxon>
        <taxon>Salvia subgen. Calosphace</taxon>
    </lineage>
</organism>
<keyword evidence="3" id="KW-1185">Reference proteome</keyword>
<proteinExistence type="predicted"/>
<feature type="chain" id="PRO_5044895772" description="Folate receptor-like domain-containing protein" evidence="1">
    <location>
        <begin position="26"/>
        <end position="224"/>
    </location>
</feature>